<proteinExistence type="predicted"/>
<dbReference type="OrthoDB" id="2455399at2"/>
<sequence length="62" mass="6787">MQTFKIYVTNITEALSVLQQANISAKNGGTFVEVEIDPTKQTETILLLNKGNIVVYDIEAAS</sequence>
<comment type="caution">
    <text evidence="1">The sequence shown here is derived from an EMBL/GenBank/DDBJ whole genome shotgun (WGS) entry which is preliminary data.</text>
</comment>
<dbReference type="EMBL" id="MATO01000045">
    <property type="protein sequence ID" value="OCS89177.1"/>
    <property type="molecule type" value="Genomic_DNA"/>
</dbReference>
<gene>
    <name evidence="1" type="ORF">A6K76_02370</name>
</gene>
<accession>A0A1C0YPS9</accession>
<protein>
    <submittedName>
        <fullName evidence="1">Uncharacterized protein</fullName>
    </submittedName>
</protein>
<organism evidence="1 2">
    <name type="scientific">Caryophanon latum</name>
    <dbReference type="NCBI Taxonomy" id="33977"/>
    <lineage>
        <taxon>Bacteria</taxon>
        <taxon>Bacillati</taxon>
        <taxon>Bacillota</taxon>
        <taxon>Bacilli</taxon>
        <taxon>Bacillales</taxon>
        <taxon>Caryophanaceae</taxon>
        <taxon>Caryophanon</taxon>
    </lineage>
</organism>
<dbReference type="AlphaFoldDB" id="A0A1C0YPS9"/>
<dbReference type="Proteomes" id="UP000093482">
    <property type="component" value="Unassembled WGS sequence"/>
</dbReference>
<name>A0A1C0YPS9_9BACL</name>
<reference evidence="1 2" key="1">
    <citation type="submission" date="2016-07" db="EMBL/GenBank/DDBJ databases">
        <title>Caryophanon latum genome sequencing.</title>
        <authorList>
            <person name="Verma A."/>
            <person name="Pal Y."/>
            <person name="Krishnamurthi S."/>
        </authorList>
    </citation>
    <scope>NUCLEOTIDE SEQUENCE [LARGE SCALE GENOMIC DNA]</scope>
    <source>
        <strain evidence="1 2">DSM 14151</strain>
    </source>
</reference>
<dbReference type="RefSeq" id="WP_066465396.1">
    <property type="nucleotide sequence ID" value="NZ_MATO01000045.1"/>
</dbReference>
<keyword evidence="2" id="KW-1185">Reference proteome</keyword>
<evidence type="ECO:0000313" key="1">
    <source>
        <dbReference type="EMBL" id="OCS89177.1"/>
    </source>
</evidence>
<evidence type="ECO:0000313" key="2">
    <source>
        <dbReference type="Proteomes" id="UP000093482"/>
    </source>
</evidence>